<reference evidence="1" key="1">
    <citation type="submission" date="2024-06" db="EMBL/GenBank/DDBJ databases">
        <authorList>
            <person name="Al-Khalidi N."/>
            <person name="Al-Zurfi S.M."/>
            <person name="Lahuf A."/>
        </authorList>
    </citation>
    <scope>NUCLEOTIDE SEQUENCE</scope>
    <source>
        <strain evidence="1">Karbala-1</strain>
    </source>
</reference>
<organism evidence="1">
    <name type="scientific">Wolbachia endosymbiont of Ephestia elutella</name>
    <dbReference type="NCBI Taxonomy" id="3231696"/>
    <lineage>
        <taxon>Bacteria</taxon>
        <taxon>Pseudomonadati</taxon>
        <taxon>Pseudomonadota</taxon>
        <taxon>Alphaproteobacteria</taxon>
        <taxon>Rickettsiales</taxon>
        <taxon>Anaplasmataceae</taxon>
        <taxon>Wolbachieae</taxon>
        <taxon>Wolbachia</taxon>
    </lineage>
</organism>
<sequence length="48" mass="4981">MSRNIDKKTQAEADKTANPAVLAVIGLVSSMTVGGNIDASKHTKLVKA</sequence>
<accession>A0AAU8MLJ1</accession>
<gene>
    <name evidence="1" type="ORF">ABS251_02230</name>
</gene>
<protein>
    <submittedName>
        <fullName evidence="1">Uncharacterized protein</fullName>
    </submittedName>
</protein>
<name>A0AAU8MLJ1_9RICK</name>
<evidence type="ECO:0000313" key="1">
    <source>
        <dbReference type="EMBL" id="XCO72925.1"/>
    </source>
</evidence>
<dbReference type="EMBL" id="CP159923">
    <property type="protein sequence ID" value="XCO72925.1"/>
    <property type="molecule type" value="Genomic_DNA"/>
</dbReference>
<proteinExistence type="predicted"/>
<dbReference type="AlphaFoldDB" id="A0AAU8MLJ1"/>